<evidence type="ECO:0000313" key="1">
    <source>
        <dbReference type="EMBL" id="DAE19215.1"/>
    </source>
</evidence>
<name>A0A8S5QIX7_9CAUD</name>
<organism evidence="1">
    <name type="scientific">Siphoviridae sp. ctNYt19</name>
    <dbReference type="NCBI Taxonomy" id="2825472"/>
    <lineage>
        <taxon>Viruses</taxon>
        <taxon>Duplodnaviria</taxon>
        <taxon>Heunggongvirae</taxon>
        <taxon>Uroviricota</taxon>
        <taxon>Caudoviricetes</taxon>
    </lineage>
</organism>
<proteinExistence type="predicted"/>
<dbReference type="EMBL" id="BK015669">
    <property type="protein sequence ID" value="DAE19215.1"/>
    <property type="molecule type" value="Genomic_DNA"/>
</dbReference>
<protein>
    <submittedName>
        <fullName evidence="1">Uncharacterized protein</fullName>
    </submittedName>
</protein>
<accession>A0A8S5QIX7</accession>
<sequence>MKIYLIPTFYKKRADLPTHLFFFYTSIVSHLKRTRANANEHFYLFD</sequence>
<reference evidence="1" key="1">
    <citation type="journal article" date="2021" name="Proc. Natl. Acad. Sci. U.S.A.">
        <title>A Catalog of Tens of Thousands of Viruses from Human Metagenomes Reveals Hidden Associations with Chronic Diseases.</title>
        <authorList>
            <person name="Tisza M.J."/>
            <person name="Buck C.B."/>
        </authorList>
    </citation>
    <scope>NUCLEOTIDE SEQUENCE</scope>
    <source>
        <strain evidence="1">CtNYt19</strain>
    </source>
</reference>